<name>A0A7C4QQ62_9PLAN</name>
<dbReference type="EMBL" id="DSVQ01000012">
    <property type="protein sequence ID" value="HGT38708.1"/>
    <property type="molecule type" value="Genomic_DNA"/>
</dbReference>
<evidence type="ECO:0000256" key="1">
    <source>
        <dbReference type="SAM" id="Phobius"/>
    </source>
</evidence>
<proteinExistence type="predicted"/>
<sequence length="108" mass="11303">MLRKLLQDQSGAVISAELVLVLTILVIGVIVGLSEVAVAVNTELNDISNAIGALDQSYFFTGFRGTDNQAVKNKSNTAGSRFNDAHDDCDQNSTCDLVCGAPGQPTCG</sequence>
<comment type="caution">
    <text evidence="2">The sequence shown here is derived from an EMBL/GenBank/DDBJ whole genome shotgun (WGS) entry which is preliminary data.</text>
</comment>
<keyword evidence="1" id="KW-1133">Transmembrane helix</keyword>
<organism evidence="2">
    <name type="scientific">Schlesneria paludicola</name>
    <dbReference type="NCBI Taxonomy" id="360056"/>
    <lineage>
        <taxon>Bacteria</taxon>
        <taxon>Pseudomonadati</taxon>
        <taxon>Planctomycetota</taxon>
        <taxon>Planctomycetia</taxon>
        <taxon>Planctomycetales</taxon>
        <taxon>Planctomycetaceae</taxon>
        <taxon>Schlesneria</taxon>
    </lineage>
</organism>
<reference evidence="2" key="1">
    <citation type="journal article" date="2020" name="mSystems">
        <title>Genome- and Community-Level Interaction Insights into Carbon Utilization and Element Cycling Functions of Hydrothermarchaeota in Hydrothermal Sediment.</title>
        <authorList>
            <person name="Zhou Z."/>
            <person name="Liu Y."/>
            <person name="Xu W."/>
            <person name="Pan J."/>
            <person name="Luo Z.H."/>
            <person name="Li M."/>
        </authorList>
    </citation>
    <scope>NUCLEOTIDE SEQUENCE [LARGE SCALE GENOMIC DNA]</scope>
    <source>
        <strain evidence="2">SpSt-508</strain>
    </source>
</reference>
<protein>
    <recommendedName>
        <fullName evidence="3">Branched-chain amino acid aminotransferase</fullName>
    </recommendedName>
</protein>
<feature type="transmembrane region" description="Helical" evidence="1">
    <location>
        <begin position="12"/>
        <end position="33"/>
    </location>
</feature>
<keyword evidence="1" id="KW-0472">Membrane</keyword>
<accession>A0A7C4QQ62</accession>
<keyword evidence="1" id="KW-0812">Transmembrane</keyword>
<evidence type="ECO:0008006" key="3">
    <source>
        <dbReference type="Google" id="ProtNLM"/>
    </source>
</evidence>
<gene>
    <name evidence="2" type="ORF">ENS64_05525</name>
</gene>
<evidence type="ECO:0000313" key="2">
    <source>
        <dbReference type="EMBL" id="HGT38708.1"/>
    </source>
</evidence>
<dbReference type="AlphaFoldDB" id="A0A7C4QQ62"/>